<name>A0A1U8BLY7_NELNU</name>
<feature type="compositionally biased region" description="Low complexity" evidence="3">
    <location>
        <begin position="441"/>
        <end position="454"/>
    </location>
</feature>
<dbReference type="STRING" id="4432.A0A1U8BLY7"/>
<dbReference type="FunCoup" id="A0A1U8BLY7">
    <property type="interactions" value="43"/>
</dbReference>
<dbReference type="InterPro" id="IPR001005">
    <property type="entry name" value="SANT/Myb"/>
</dbReference>
<feature type="compositionally biased region" description="Polar residues" evidence="3">
    <location>
        <begin position="143"/>
        <end position="157"/>
    </location>
</feature>
<feature type="domain" description="Bromo" evidence="4">
    <location>
        <begin position="285"/>
        <end position="355"/>
    </location>
</feature>
<dbReference type="CDD" id="cd04369">
    <property type="entry name" value="Bromodomain"/>
    <property type="match status" value="1"/>
</dbReference>
<evidence type="ECO:0000313" key="5">
    <source>
        <dbReference type="Proteomes" id="UP000189703"/>
    </source>
</evidence>
<dbReference type="eggNOG" id="ENOG502QUY2">
    <property type="taxonomic scope" value="Eukaryota"/>
</dbReference>
<dbReference type="InterPro" id="IPR001487">
    <property type="entry name" value="Bromodomain"/>
</dbReference>
<sequence>MMAMMRWSTWEELLLGGAVLRHGTQDWEAVAAELQARILYSCSFTAEICKAKYKDLQERYCGCTSWFEELRKQRVAELKRELEKSEDSICSLESKLESLKAEREGRNTDSSSCRTESPATLGTSDGVDFSGKETSSKDGLSAGSFTEETTINWSSQCKGPAPVSAQQADIKPESVEDSDRDKKSNFVDKLEVTTVVAGRGGNLRKRRGKRKRKECSSNISRDVKEGSVAESDVMSSANVIVAVPDKEESTRDCNGSARPTDENDRNDRNGGVGVADLIGIFNSVVENDCASMFRRRLDSQRRSRYKQTVRQHLDFDTIRTRIIDHSIMSSKELFRDLLLLANNAAVFYPKNTRQHKSALALRELAKKTFQRQFLSDSGRETGSSATANTDAALHVVEAPRFNPPVKPRSIRPCNRKVIRKVNDLGKSVPQNPSREGKKSSEAASQVEASAVAKKSVGRPGKVGRRGSRKRPESQAKGRKKARRT</sequence>
<evidence type="ECO:0000256" key="3">
    <source>
        <dbReference type="SAM" id="MobiDB-lite"/>
    </source>
</evidence>
<dbReference type="AlphaFoldDB" id="A0A1U8BLY7"/>
<keyword evidence="5" id="KW-1185">Reference proteome</keyword>
<keyword evidence="1 2" id="KW-0103">Bromodomain</keyword>
<feature type="region of interest" description="Disordered" evidence="3">
    <location>
        <begin position="101"/>
        <end position="186"/>
    </location>
</feature>
<dbReference type="Proteomes" id="UP000189703">
    <property type="component" value="Unplaced"/>
</dbReference>
<dbReference type="PANTHER" id="PTHR37888">
    <property type="entry name" value="DNA-BINDING BROMODOMAIN-CONTAINING PROTEIN"/>
    <property type="match status" value="1"/>
</dbReference>
<dbReference type="KEGG" id="nnu:104612578"/>
<dbReference type="Pfam" id="PF00439">
    <property type="entry name" value="Bromodomain"/>
    <property type="match status" value="1"/>
</dbReference>
<protein>
    <submittedName>
        <fullName evidence="6">Uncharacterized protein LOC104612578 isoform X1</fullName>
    </submittedName>
</protein>
<dbReference type="InParanoid" id="A0A1U8BLY7"/>
<evidence type="ECO:0000259" key="4">
    <source>
        <dbReference type="PROSITE" id="PS50014"/>
    </source>
</evidence>
<gene>
    <name evidence="6" type="primary">LOC104612578</name>
</gene>
<evidence type="ECO:0000256" key="1">
    <source>
        <dbReference type="ARBA" id="ARBA00023117"/>
    </source>
</evidence>
<dbReference type="InterPro" id="IPR036427">
    <property type="entry name" value="Bromodomain-like_sf"/>
</dbReference>
<dbReference type="CDD" id="cd00167">
    <property type="entry name" value="SANT"/>
    <property type="match status" value="1"/>
</dbReference>
<organism evidence="5 6">
    <name type="scientific">Nelumbo nucifera</name>
    <name type="common">Sacred lotus</name>
    <dbReference type="NCBI Taxonomy" id="4432"/>
    <lineage>
        <taxon>Eukaryota</taxon>
        <taxon>Viridiplantae</taxon>
        <taxon>Streptophyta</taxon>
        <taxon>Embryophyta</taxon>
        <taxon>Tracheophyta</taxon>
        <taxon>Spermatophyta</taxon>
        <taxon>Magnoliopsida</taxon>
        <taxon>Proteales</taxon>
        <taxon>Nelumbonaceae</taxon>
        <taxon>Nelumbo</taxon>
    </lineage>
</organism>
<feature type="compositionally biased region" description="Basic residues" evidence="3">
    <location>
        <begin position="202"/>
        <end position="213"/>
    </location>
</feature>
<dbReference type="GeneID" id="104612578"/>
<feature type="compositionally biased region" description="Polar residues" evidence="3">
    <location>
        <begin position="108"/>
        <end position="123"/>
    </location>
</feature>
<feature type="region of interest" description="Disordered" evidence="3">
    <location>
        <begin position="198"/>
        <end position="228"/>
    </location>
</feature>
<accession>A0A1U8BLY7</accession>
<dbReference type="OMA" id="KRYSGCT"/>
<feature type="region of interest" description="Disordered" evidence="3">
    <location>
        <begin position="420"/>
        <end position="484"/>
    </location>
</feature>
<feature type="compositionally biased region" description="Basic and acidic residues" evidence="3">
    <location>
        <begin position="259"/>
        <end position="268"/>
    </location>
</feature>
<evidence type="ECO:0000256" key="2">
    <source>
        <dbReference type="PROSITE-ProRule" id="PRU00035"/>
    </source>
</evidence>
<dbReference type="PROSITE" id="PS50014">
    <property type="entry name" value="BROMODOMAIN_2"/>
    <property type="match status" value="1"/>
</dbReference>
<dbReference type="OrthoDB" id="1742084at2759"/>
<dbReference type="Gene3D" id="1.20.920.10">
    <property type="entry name" value="Bromodomain-like"/>
    <property type="match status" value="1"/>
</dbReference>
<dbReference type="SMART" id="SM00297">
    <property type="entry name" value="BROMO"/>
    <property type="match status" value="1"/>
</dbReference>
<dbReference type="PANTHER" id="PTHR37888:SF4">
    <property type="entry name" value="OS07G0565300 PROTEIN"/>
    <property type="match status" value="1"/>
</dbReference>
<proteinExistence type="predicted"/>
<evidence type="ECO:0000313" key="6">
    <source>
        <dbReference type="RefSeq" id="XP_010278331.1"/>
    </source>
</evidence>
<reference evidence="6" key="1">
    <citation type="submission" date="2025-08" db="UniProtKB">
        <authorList>
            <consortium name="RefSeq"/>
        </authorList>
    </citation>
    <scope>IDENTIFICATION</scope>
</reference>
<feature type="compositionally biased region" description="Basic and acidic residues" evidence="3">
    <location>
        <begin position="170"/>
        <end position="186"/>
    </location>
</feature>
<dbReference type="SUPFAM" id="SSF47370">
    <property type="entry name" value="Bromodomain"/>
    <property type="match status" value="1"/>
</dbReference>
<dbReference type="RefSeq" id="XP_010278331.1">
    <property type="nucleotide sequence ID" value="XM_010280029.2"/>
</dbReference>
<feature type="region of interest" description="Disordered" evidence="3">
    <location>
        <begin position="244"/>
        <end position="269"/>
    </location>
</feature>
<dbReference type="GO" id="GO:0035267">
    <property type="term" value="C:NuA4 histone acetyltransferase complex"/>
    <property type="evidence" value="ECO:0000318"/>
    <property type="project" value="GO_Central"/>
</dbReference>